<dbReference type="Proteomes" id="UP001597214">
    <property type="component" value="Unassembled WGS sequence"/>
</dbReference>
<sequence length="341" mass="38473">MKKYIILSIVILLILLLLPKSVPLILGFLTAIMFEGVVVFLQKKWKSNRLLPVTVIFIGFLSIIGFISYVVVAKLIEQLVYFSNNLPSILAEVNRIIGIYLNKWEIFSANVPKDLILSIESSFYSIEQSLLSATSNLTQSTILLFTSIPHILLEVLVYFISLFLFSYDLPKVKRSLLTWFSDQTKEKILFMYHQLNKAGIGFIKAQFLFSILTFLLAYSGLFILKVDYPILLSIVIMCVDILPVLGTGSVLVPLAVYSFITNSQEVGFGLLLLFLIITVIRRVIEPKVYSSSMGISPLASLISMYLGFQMIGFIGLILGPTVVIIMDTLRKSELIKFQWKI</sequence>
<evidence type="ECO:0000256" key="6">
    <source>
        <dbReference type="SAM" id="Phobius"/>
    </source>
</evidence>
<accession>A0ABW4LPQ5</accession>
<proteinExistence type="inferred from homology"/>
<feature type="transmembrane region" description="Helical" evidence="6">
    <location>
        <begin position="266"/>
        <end position="284"/>
    </location>
</feature>
<comment type="caution">
    <text evidence="7">The sequence shown here is derived from an EMBL/GenBank/DDBJ whole genome shotgun (WGS) entry which is preliminary data.</text>
</comment>
<feature type="transmembrane region" description="Helical" evidence="6">
    <location>
        <begin position="230"/>
        <end position="254"/>
    </location>
</feature>
<feature type="transmembrane region" description="Helical" evidence="6">
    <location>
        <begin position="142"/>
        <end position="165"/>
    </location>
</feature>
<comment type="similarity">
    <text evidence="2">Belongs to the autoinducer-2 exporter (AI-2E) (TC 2.A.86) family.</text>
</comment>
<dbReference type="NCBIfam" id="TIGR02872">
    <property type="entry name" value="spore_ytvI"/>
    <property type="match status" value="1"/>
</dbReference>
<keyword evidence="8" id="KW-1185">Reference proteome</keyword>
<evidence type="ECO:0000256" key="3">
    <source>
        <dbReference type="ARBA" id="ARBA00022692"/>
    </source>
</evidence>
<evidence type="ECO:0000313" key="8">
    <source>
        <dbReference type="Proteomes" id="UP001597214"/>
    </source>
</evidence>
<dbReference type="PANTHER" id="PTHR21716:SF68">
    <property type="entry name" value="TRANSPORT PROTEIN YTVI-RELATED"/>
    <property type="match status" value="1"/>
</dbReference>
<dbReference type="EMBL" id="JBHUEM010000017">
    <property type="protein sequence ID" value="MFD1737165.1"/>
    <property type="molecule type" value="Genomic_DNA"/>
</dbReference>
<feature type="transmembrane region" description="Helical" evidence="6">
    <location>
        <begin position="207"/>
        <end position="224"/>
    </location>
</feature>
<feature type="transmembrane region" description="Helical" evidence="6">
    <location>
        <begin position="6"/>
        <end position="29"/>
    </location>
</feature>
<protein>
    <submittedName>
        <fullName evidence="7">Sporulation integral membrane protein YtvI</fullName>
    </submittedName>
</protein>
<organism evidence="7 8">
    <name type="scientific">Bacillus salitolerans</name>
    <dbReference type="NCBI Taxonomy" id="1437434"/>
    <lineage>
        <taxon>Bacteria</taxon>
        <taxon>Bacillati</taxon>
        <taxon>Bacillota</taxon>
        <taxon>Bacilli</taxon>
        <taxon>Bacillales</taxon>
        <taxon>Bacillaceae</taxon>
        <taxon>Bacillus</taxon>
    </lineage>
</organism>
<feature type="transmembrane region" description="Helical" evidence="6">
    <location>
        <begin position="304"/>
        <end position="326"/>
    </location>
</feature>
<keyword evidence="5 6" id="KW-0472">Membrane</keyword>
<dbReference type="Pfam" id="PF01594">
    <property type="entry name" value="AI-2E_transport"/>
    <property type="match status" value="1"/>
</dbReference>
<gene>
    <name evidence="7" type="primary">ytvI</name>
    <name evidence="7" type="ORF">ACFSCX_11445</name>
</gene>
<evidence type="ECO:0000256" key="1">
    <source>
        <dbReference type="ARBA" id="ARBA00004141"/>
    </source>
</evidence>
<evidence type="ECO:0000256" key="4">
    <source>
        <dbReference type="ARBA" id="ARBA00022989"/>
    </source>
</evidence>
<dbReference type="PANTHER" id="PTHR21716">
    <property type="entry name" value="TRANSMEMBRANE PROTEIN"/>
    <property type="match status" value="1"/>
</dbReference>
<comment type="subcellular location">
    <subcellularLocation>
        <location evidence="1">Membrane</location>
        <topology evidence="1">Multi-pass membrane protein</topology>
    </subcellularLocation>
</comment>
<name>A0ABW4LPQ5_9BACI</name>
<feature type="transmembrane region" description="Helical" evidence="6">
    <location>
        <begin position="50"/>
        <end position="72"/>
    </location>
</feature>
<reference evidence="8" key="1">
    <citation type="journal article" date="2019" name="Int. J. Syst. Evol. Microbiol.">
        <title>The Global Catalogue of Microorganisms (GCM) 10K type strain sequencing project: providing services to taxonomists for standard genome sequencing and annotation.</title>
        <authorList>
            <consortium name="The Broad Institute Genomics Platform"/>
            <consortium name="The Broad Institute Genome Sequencing Center for Infectious Disease"/>
            <person name="Wu L."/>
            <person name="Ma J."/>
        </authorList>
    </citation>
    <scope>NUCLEOTIDE SEQUENCE [LARGE SCALE GENOMIC DNA]</scope>
    <source>
        <strain evidence="8">CCUG 49339</strain>
    </source>
</reference>
<evidence type="ECO:0000313" key="7">
    <source>
        <dbReference type="EMBL" id="MFD1737165.1"/>
    </source>
</evidence>
<dbReference type="InterPro" id="IPR014227">
    <property type="entry name" value="YtvI-like"/>
</dbReference>
<keyword evidence="3 6" id="KW-0812">Transmembrane</keyword>
<dbReference type="InterPro" id="IPR002549">
    <property type="entry name" value="AI-2E-like"/>
</dbReference>
<dbReference type="RefSeq" id="WP_377928365.1">
    <property type="nucleotide sequence ID" value="NZ_JBHUEM010000017.1"/>
</dbReference>
<evidence type="ECO:0000256" key="5">
    <source>
        <dbReference type="ARBA" id="ARBA00023136"/>
    </source>
</evidence>
<evidence type="ECO:0000256" key="2">
    <source>
        <dbReference type="ARBA" id="ARBA00009773"/>
    </source>
</evidence>
<keyword evidence="4 6" id="KW-1133">Transmembrane helix</keyword>